<feature type="domain" description="RRM" evidence="2">
    <location>
        <begin position="69"/>
        <end position="150"/>
    </location>
</feature>
<dbReference type="SMART" id="SM00360">
    <property type="entry name" value="RRM"/>
    <property type="match status" value="1"/>
</dbReference>
<comment type="caution">
    <text evidence="3">The sequence shown here is derived from an EMBL/GenBank/DDBJ whole genome shotgun (WGS) entry which is preliminary data.</text>
</comment>
<dbReference type="EMBL" id="CAUYUJ010016323">
    <property type="protein sequence ID" value="CAK0864014.1"/>
    <property type="molecule type" value="Genomic_DNA"/>
</dbReference>
<dbReference type="InterPro" id="IPR012677">
    <property type="entry name" value="Nucleotide-bd_a/b_plait_sf"/>
</dbReference>
<reference evidence="3" key="1">
    <citation type="submission" date="2023-10" db="EMBL/GenBank/DDBJ databases">
        <authorList>
            <person name="Chen Y."/>
            <person name="Shah S."/>
            <person name="Dougan E. K."/>
            <person name="Thang M."/>
            <person name="Chan C."/>
        </authorList>
    </citation>
    <scope>NUCLEOTIDE SEQUENCE [LARGE SCALE GENOMIC DNA]</scope>
</reference>
<organism evidence="3 4">
    <name type="scientific">Prorocentrum cordatum</name>
    <dbReference type="NCBI Taxonomy" id="2364126"/>
    <lineage>
        <taxon>Eukaryota</taxon>
        <taxon>Sar</taxon>
        <taxon>Alveolata</taxon>
        <taxon>Dinophyceae</taxon>
        <taxon>Prorocentrales</taxon>
        <taxon>Prorocentraceae</taxon>
        <taxon>Prorocentrum</taxon>
    </lineage>
</organism>
<dbReference type="Proteomes" id="UP001189429">
    <property type="component" value="Unassembled WGS sequence"/>
</dbReference>
<accession>A0ABN9UV70</accession>
<dbReference type="InterPro" id="IPR035979">
    <property type="entry name" value="RBD_domain_sf"/>
</dbReference>
<dbReference type="Pfam" id="PF00076">
    <property type="entry name" value="RRM_1"/>
    <property type="match status" value="1"/>
</dbReference>
<dbReference type="InterPro" id="IPR000504">
    <property type="entry name" value="RRM_dom"/>
</dbReference>
<keyword evidence="4" id="KW-1185">Reference proteome</keyword>
<dbReference type="PROSITE" id="PS50102">
    <property type="entry name" value="RRM"/>
    <property type="match status" value="1"/>
</dbReference>
<dbReference type="Gene3D" id="3.30.70.330">
    <property type="match status" value="1"/>
</dbReference>
<name>A0ABN9UV70_9DINO</name>
<evidence type="ECO:0000256" key="1">
    <source>
        <dbReference type="PROSITE-ProRule" id="PRU00176"/>
    </source>
</evidence>
<dbReference type="SUPFAM" id="SSF54928">
    <property type="entry name" value="RNA-binding domain, RBD"/>
    <property type="match status" value="1"/>
</dbReference>
<keyword evidence="1" id="KW-0694">RNA-binding</keyword>
<evidence type="ECO:0000259" key="2">
    <source>
        <dbReference type="PROSITE" id="PS50102"/>
    </source>
</evidence>
<gene>
    <name evidence="3" type="ORF">PCOR1329_LOCUS52008</name>
</gene>
<evidence type="ECO:0000313" key="4">
    <source>
        <dbReference type="Proteomes" id="UP001189429"/>
    </source>
</evidence>
<evidence type="ECO:0000313" key="3">
    <source>
        <dbReference type="EMBL" id="CAK0864014.1"/>
    </source>
</evidence>
<sequence>MSTEARAALHQAKGKHVRWVREGGRDVSNRSQWPVPYVNLEVMRHEDVYLAAAYLGTKDCEKDAAPGGRGVFMSCLPPGVSEQEVREVLGAFGAVASVSVAARRADARPPAQAVALAEFEDAEAAAGACAASACGVFLDGHRVRIAPQRPRRQPWAAWRHGSAPAWRLQRCSACSFAVTGVLPHFCCRFCEKTPGGHGPACRRLPWRALHRPRSLSCA</sequence>
<protein>
    <recommendedName>
        <fullName evidence="2">RRM domain-containing protein</fullName>
    </recommendedName>
</protein>
<proteinExistence type="predicted"/>